<accession>A0A6J4HN20</accession>
<feature type="non-terminal residue" evidence="1">
    <location>
        <position position="1"/>
    </location>
</feature>
<dbReference type="EMBL" id="CADCTK010000204">
    <property type="protein sequence ID" value="CAA9228858.1"/>
    <property type="molecule type" value="Genomic_DNA"/>
</dbReference>
<dbReference type="AlphaFoldDB" id="A0A6J4HN20"/>
<proteinExistence type="predicted"/>
<protein>
    <submittedName>
        <fullName evidence="1">Uncharacterized protein</fullName>
    </submittedName>
</protein>
<organism evidence="1">
    <name type="scientific">uncultured Chloroflexia bacterium</name>
    <dbReference type="NCBI Taxonomy" id="1672391"/>
    <lineage>
        <taxon>Bacteria</taxon>
        <taxon>Bacillati</taxon>
        <taxon>Chloroflexota</taxon>
        <taxon>Chloroflexia</taxon>
        <taxon>environmental samples</taxon>
    </lineage>
</organism>
<name>A0A6J4HN20_9CHLR</name>
<gene>
    <name evidence="1" type="ORF">AVDCRST_MAG26-868</name>
</gene>
<evidence type="ECO:0000313" key="1">
    <source>
        <dbReference type="EMBL" id="CAA9228858.1"/>
    </source>
</evidence>
<feature type="non-terminal residue" evidence="1">
    <location>
        <position position="261"/>
    </location>
</feature>
<reference evidence="1" key="1">
    <citation type="submission" date="2020-02" db="EMBL/GenBank/DDBJ databases">
        <authorList>
            <person name="Meier V. D."/>
        </authorList>
    </citation>
    <scope>NUCLEOTIDE SEQUENCE</scope>
    <source>
        <strain evidence="1">AVDCRST_MAG26</strain>
    </source>
</reference>
<sequence length="261" mass="27303">EPIQADVELLSHRRDERAPVSRQLLYAGTAIVGRAGNRPDRSVSRLRAYHGAAWLVAARAAGGDGRACADGGRDPRDDPAEHGALDGRCAGGYARLCSDQAGRFADHGERARDPHLADGRYRDGTGPAIGGRLPAPGVAQHKRGARLRGGAAAGRDHDLQLLADADDRRLLDRAYGAGCRAVPGGVSGRAVAGRDLSRLAANRPDLFGADRLRRHGACRGADRPADVANADGRRAAVAYADGCGAHCMAHGAATLLRRVCL</sequence>